<dbReference type="RefSeq" id="WP_169685159.1">
    <property type="nucleotide sequence ID" value="NZ_JABBNU010000016.1"/>
</dbReference>
<reference evidence="2 3" key="1">
    <citation type="submission" date="2020-04" db="EMBL/GenBank/DDBJ databases">
        <title>Flammeovirgaceae bacterium KN852 isolated from deep sea.</title>
        <authorList>
            <person name="Zhang D.-C."/>
        </authorList>
    </citation>
    <scope>NUCLEOTIDE SEQUENCE [LARGE SCALE GENOMIC DNA]</scope>
    <source>
        <strain evidence="2 3">KN852</strain>
    </source>
</reference>
<comment type="caution">
    <text evidence="2">The sequence shown here is derived from an EMBL/GenBank/DDBJ whole genome shotgun (WGS) entry which is preliminary data.</text>
</comment>
<organism evidence="2 3">
    <name type="scientific">Marinigracilibium pacificum</name>
    <dbReference type="NCBI Taxonomy" id="2729599"/>
    <lineage>
        <taxon>Bacteria</taxon>
        <taxon>Pseudomonadati</taxon>
        <taxon>Bacteroidota</taxon>
        <taxon>Cytophagia</taxon>
        <taxon>Cytophagales</taxon>
        <taxon>Flammeovirgaceae</taxon>
        <taxon>Marinigracilibium</taxon>
    </lineage>
</organism>
<feature type="chain" id="PRO_5032646547" description="GLPGLI family protein" evidence="1">
    <location>
        <begin position="18"/>
        <end position="200"/>
    </location>
</feature>
<keyword evidence="3" id="KW-1185">Reference proteome</keyword>
<sequence length="200" mass="23120">MKNLFFLLILISGKLSAQTVTARIIPVSQIETEKFIPLKIYTNDSIVNGYGTLYSSNSGHIKFVKELPEDKNIVKKWQIFNCSEINKAEFELNDRIITFTPVKVKPGGLFLLSKQYENESVILYHCYNGVFPMCIIKKKKEEHAVYFIINPNKPTDKLSKRYAKTFDECPQLSEKIKLGDYKHTYDDLIAILDFYNAECN</sequence>
<dbReference type="EMBL" id="JABBNU010000016">
    <property type="protein sequence ID" value="NMM50793.1"/>
    <property type="molecule type" value="Genomic_DNA"/>
</dbReference>
<protein>
    <recommendedName>
        <fullName evidence="4">GLPGLI family protein</fullName>
    </recommendedName>
</protein>
<evidence type="ECO:0000313" key="2">
    <source>
        <dbReference type="EMBL" id="NMM50793.1"/>
    </source>
</evidence>
<dbReference type="Proteomes" id="UP000559010">
    <property type="component" value="Unassembled WGS sequence"/>
</dbReference>
<keyword evidence="1" id="KW-0732">Signal</keyword>
<evidence type="ECO:0000313" key="3">
    <source>
        <dbReference type="Proteomes" id="UP000559010"/>
    </source>
</evidence>
<name>A0A848J1U5_9BACT</name>
<evidence type="ECO:0008006" key="4">
    <source>
        <dbReference type="Google" id="ProtNLM"/>
    </source>
</evidence>
<evidence type="ECO:0000256" key="1">
    <source>
        <dbReference type="SAM" id="SignalP"/>
    </source>
</evidence>
<proteinExistence type="predicted"/>
<gene>
    <name evidence="2" type="ORF">HH304_20455</name>
</gene>
<feature type="signal peptide" evidence="1">
    <location>
        <begin position="1"/>
        <end position="17"/>
    </location>
</feature>
<accession>A0A848J1U5</accession>
<dbReference type="AlphaFoldDB" id="A0A848J1U5"/>